<feature type="region of interest" description="Disordered" evidence="1">
    <location>
        <begin position="1"/>
        <end position="33"/>
    </location>
</feature>
<feature type="compositionally biased region" description="Low complexity" evidence="1">
    <location>
        <begin position="1"/>
        <end position="27"/>
    </location>
</feature>
<protein>
    <recommendedName>
        <fullName evidence="2">SAP domain-containing protein</fullName>
    </recommendedName>
</protein>
<gene>
    <name evidence="3" type="ORF">APUU_70625S</name>
</gene>
<feature type="compositionally biased region" description="Low complexity" evidence="1">
    <location>
        <begin position="181"/>
        <end position="190"/>
    </location>
</feature>
<dbReference type="PANTHER" id="PTHR28072:SF1">
    <property type="entry name" value="CRUCIFORM CUTTING ENDONUCLEASE 1, MITOCHONDRIAL-RELATED"/>
    <property type="match status" value="1"/>
</dbReference>
<dbReference type="SMART" id="SM00513">
    <property type="entry name" value="SAP"/>
    <property type="match status" value="1"/>
</dbReference>
<dbReference type="GO" id="GO:0070336">
    <property type="term" value="F:flap-structured DNA binding"/>
    <property type="evidence" value="ECO:0007669"/>
    <property type="project" value="TreeGrafter"/>
</dbReference>
<name>A0A7R7XWP6_9EURO</name>
<accession>A0A7R7XWP6</accession>
<dbReference type="GO" id="GO:0000403">
    <property type="term" value="F:Y-form DNA binding"/>
    <property type="evidence" value="ECO:0007669"/>
    <property type="project" value="TreeGrafter"/>
</dbReference>
<dbReference type="Pfam" id="PF09159">
    <property type="entry name" value="Ydc2-catalyt"/>
    <property type="match status" value="1"/>
</dbReference>
<dbReference type="GO" id="GO:0004520">
    <property type="term" value="F:DNA endonuclease activity"/>
    <property type="evidence" value="ECO:0007669"/>
    <property type="project" value="TreeGrafter"/>
</dbReference>
<dbReference type="GO" id="GO:0005739">
    <property type="term" value="C:mitochondrion"/>
    <property type="evidence" value="ECO:0007669"/>
    <property type="project" value="TreeGrafter"/>
</dbReference>
<feature type="compositionally biased region" description="Low complexity" evidence="1">
    <location>
        <begin position="333"/>
        <end position="342"/>
    </location>
</feature>
<dbReference type="PROSITE" id="PS50800">
    <property type="entry name" value="SAP"/>
    <property type="match status" value="1"/>
</dbReference>
<dbReference type="SUPFAM" id="SSF53098">
    <property type="entry name" value="Ribonuclease H-like"/>
    <property type="match status" value="1"/>
</dbReference>
<dbReference type="OrthoDB" id="5552842at2759"/>
<dbReference type="InterPro" id="IPR039197">
    <property type="entry name" value="Mrs1/Cce1"/>
</dbReference>
<dbReference type="RefSeq" id="XP_041561241.1">
    <property type="nucleotide sequence ID" value="XM_041695518.1"/>
</dbReference>
<evidence type="ECO:0000259" key="2">
    <source>
        <dbReference type="PROSITE" id="PS50800"/>
    </source>
</evidence>
<organism evidence="3 4">
    <name type="scientific">Aspergillus puulaauensis</name>
    <dbReference type="NCBI Taxonomy" id="1220207"/>
    <lineage>
        <taxon>Eukaryota</taxon>
        <taxon>Fungi</taxon>
        <taxon>Dikarya</taxon>
        <taxon>Ascomycota</taxon>
        <taxon>Pezizomycotina</taxon>
        <taxon>Eurotiomycetes</taxon>
        <taxon>Eurotiomycetidae</taxon>
        <taxon>Eurotiales</taxon>
        <taxon>Aspergillaceae</taxon>
        <taxon>Aspergillus</taxon>
    </lineage>
</organism>
<evidence type="ECO:0000313" key="3">
    <source>
        <dbReference type="EMBL" id="BCS29055.1"/>
    </source>
</evidence>
<dbReference type="EMBL" id="AP024449">
    <property type="protein sequence ID" value="BCS29055.1"/>
    <property type="molecule type" value="Genomic_DNA"/>
</dbReference>
<dbReference type="GeneID" id="64979052"/>
<feature type="region of interest" description="Disordered" evidence="1">
    <location>
        <begin position="181"/>
        <end position="233"/>
    </location>
</feature>
<dbReference type="Pfam" id="PF02037">
    <property type="entry name" value="SAP"/>
    <property type="match status" value="1"/>
</dbReference>
<proteinExistence type="predicted"/>
<feature type="compositionally biased region" description="Basic and acidic residues" evidence="1">
    <location>
        <begin position="343"/>
        <end position="355"/>
    </location>
</feature>
<dbReference type="KEGG" id="apuu:APUU_70625S"/>
<evidence type="ECO:0000313" key="4">
    <source>
        <dbReference type="Proteomes" id="UP000654913"/>
    </source>
</evidence>
<dbReference type="Gene3D" id="3.30.420.10">
    <property type="entry name" value="Ribonuclease H-like superfamily/Ribonuclease H"/>
    <property type="match status" value="1"/>
</dbReference>
<dbReference type="InterPro" id="IPR003034">
    <property type="entry name" value="SAP_dom"/>
</dbReference>
<dbReference type="CDD" id="cd16963">
    <property type="entry name" value="CCE1"/>
    <property type="match status" value="1"/>
</dbReference>
<sequence>MRLTPRLLSPKSKLSTTTTTVTKVTQSSPPPSSSFSWLQALKTKELQHIAQKTGLPSSGTKPVLLGALQDGLARHRRDHEVVQIPKEKGNGKGNDNGNGNGLRVLSIDMGIRNLAFAVLGVSGGVGFGDGMGSFLDEKKEVKAGGALELSLDAWRWVSLPLDRGFSVEEFERYLDSAASVSASASGSDSSDNLDTPIGKGRGKKPQTQSEDKAHTQAQAQTQEKAKGKEKEKESFSLPVYATHAHSIVTTLLERYSPTHILIERQRFRSGGGAAVQEWSLRVGVFEGMLWAVLHSLQQQKRAAASGDHGVVGLSPKVIAIEPSRVGRFWVPPSTSSSSSSSSSDEKKINGKKSTSREGKKVKIDLVGSWLENSVFSTHDGDGVQGWVDAYMAKWKRSTGSKSKSKSTASGPNALEIGKLDDLADCLVQGVTWLEWERMKSRVVKDGLGGIDIPP</sequence>
<dbReference type="PANTHER" id="PTHR28072">
    <property type="entry name" value="CRUCIFORM CUTTING ENDONUCLEASE 1, MITOCHONDRIAL-RELATED"/>
    <property type="match status" value="1"/>
</dbReference>
<dbReference type="InterPro" id="IPR015242">
    <property type="entry name" value="Ydc2_cat"/>
</dbReference>
<dbReference type="GO" id="GO:0000402">
    <property type="term" value="F:crossed form four-way junction DNA binding"/>
    <property type="evidence" value="ECO:0007669"/>
    <property type="project" value="TreeGrafter"/>
</dbReference>
<feature type="region of interest" description="Disordered" evidence="1">
    <location>
        <begin position="331"/>
        <end position="355"/>
    </location>
</feature>
<feature type="domain" description="SAP" evidence="2">
    <location>
        <begin position="38"/>
        <end position="72"/>
    </location>
</feature>
<feature type="compositionally biased region" description="Basic and acidic residues" evidence="1">
    <location>
        <begin position="223"/>
        <end position="233"/>
    </location>
</feature>
<keyword evidence="4" id="KW-1185">Reference proteome</keyword>
<dbReference type="AlphaFoldDB" id="A0A7R7XWP6"/>
<dbReference type="InterPro" id="IPR012337">
    <property type="entry name" value="RNaseH-like_sf"/>
</dbReference>
<reference evidence="3" key="2">
    <citation type="submission" date="2021-02" db="EMBL/GenBank/DDBJ databases">
        <title>Aspergillus puulaauensis MK2 genome sequence.</title>
        <authorList>
            <person name="Futagami T."/>
            <person name="Mori K."/>
            <person name="Kadooka C."/>
            <person name="Tanaka T."/>
        </authorList>
    </citation>
    <scope>NUCLEOTIDE SEQUENCE</scope>
    <source>
        <strain evidence="3">MK2</strain>
    </source>
</reference>
<reference evidence="3" key="1">
    <citation type="submission" date="2021-01" db="EMBL/GenBank/DDBJ databases">
        <authorList>
            <consortium name="Aspergillus puulaauensis MK2 genome sequencing consortium"/>
            <person name="Kazuki M."/>
            <person name="Futagami T."/>
        </authorList>
    </citation>
    <scope>NUCLEOTIDE SEQUENCE</scope>
    <source>
        <strain evidence="3">MK2</strain>
    </source>
</reference>
<evidence type="ECO:0000256" key="1">
    <source>
        <dbReference type="SAM" id="MobiDB-lite"/>
    </source>
</evidence>
<dbReference type="Proteomes" id="UP000654913">
    <property type="component" value="Chromosome 7"/>
</dbReference>
<dbReference type="InterPro" id="IPR036397">
    <property type="entry name" value="RNaseH_sf"/>
</dbReference>